<evidence type="ECO:0000313" key="1">
    <source>
        <dbReference type="EMBL" id="GME72958.1"/>
    </source>
</evidence>
<sequence length="314" mass="35970">MANPRFITDQLKHLVEHQARISKIEGYDASFSFVTEQTADDLDELKLSQRTKGLEAGEKVEPHSRAITDYNFFIESTSLQDLKKEDFTKVVGDPSKAVIVRFNRDVSIKTHEKYINKTHRAGDMFIIPGKSLSNTNPCHDKYYRICDAIYLYLTTNMNLLDIAAKMKTSKDTIRGYFTASFVYLLNPEKTLILTVVSGYRHQRKLPDIKVSTNYFWAFVRRTSELFELSTITQLESARRGIYTSDDLKDYFKKLRDLIALVEDGFIFNIDETATRIDLKGYRKLAAIPKETKSNSQNSAGSTRQTAGKLVNLEI</sequence>
<dbReference type="EMBL" id="BSXS01000554">
    <property type="protein sequence ID" value="GME72958.1"/>
    <property type="molecule type" value="Genomic_DNA"/>
</dbReference>
<reference evidence="1" key="1">
    <citation type="submission" date="2023-04" db="EMBL/GenBank/DDBJ databases">
        <title>Ambrosiozyma monospora NBRC 10751.</title>
        <authorList>
            <person name="Ichikawa N."/>
            <person name="Sato H."/>
            <person name="Tonouchi N."/>
        </authorList>
    </citation>
    <scope>NUCLEOTIDE SEQUENCE</scope>
    <source>
        <strain evidence="1">NBRC 10751</strain>
    </source>
</reference>
<organism evidence="1 2">
    <name type="scientific">Ambrosiozyma monospora</name>
    <name type="common">Yeast</name>
    <name type="synonym">Endomycopsis monosporus</name>
    <dbReference type="NCBI Taxonomy" id="43982"/>
    <lineage>
        <taxon>Eukaryota</taxon>
        <taxon>Fungi</taxon>
        <taxon>Dikarya</taxon>
        <taxon>Ascomycota</taxon>
        <taxon>Saccharomycotina</taxon>
        <taxon>Pichiomycetes</taxon>
        <taxon>Pichiales</taxon>
        <taxon>Pichiaceae</taxon>
        <taxon>Ambrosiozyma</taxon>
    </lineage>
</organism>
<proteinExistence type="predicted"/>
<dbReference type="Proteomes" id="UP001165064">
    <property type="component" value="Unassembled WGS sequence"/>
</dbReference>
<gene>
    <name evidence="1" type="ORF">Amon02_000120200</name>
</gene>
<name>A0ACB5SU64_AMBMO</name>
<protein>
    <submittedName>
        <fullName evidence="1">Unnamed protein product</fullName>
    </submittedName>
</protein>
<evidence type="ECO:0000313" key="2">
    <source>
        <dbReference type="Proteomes" id="UP001165064"/>
    </source>
</evidence>
<keyword evidence="2" id="KW-1185">Reference proteome</keyword>
<comment type="caution">
    <text evidence="1">The sequence shown here is derived from an EMBL/GenBank/DDBJ whole genome shotgun (WGS) entry which is preliminary data.</text>
</comment>
<accession>A0ACB5SU64</accession>